<dbReference type="InterPro" id="IPR049629">
    <property type="entry name" value="DPY30_SDC1_DD"/>
</dbReference>
<dbReference type="Gene3D" id="1.20.890.10">
    <property type="entry name" value="cAMP-dependent protein kinase regulatory subunit, dimerization-anchoring domain"/>
    <property type="match status" value="1"/>
</dbReference>
<proteinExistence type="inferred from homology"/>
<evidence type="ECO:0000256" key="6">
    <source>
        <dbReference type="ARBA" id="ARBA00023242"/>
    </source>
</evidence>
<name>A0A914B7D0_PATMI</name>
<dbReference type="CTD" id="84661"/>
<keyword evidence="6" id="KW-0539">Nucleus</keyword>
<feature type="signal peptide" evidence="9">
    <location>
        <begin position="1"/>
        <end position="17"/>
    </location>
</feature>
<comment type="similarity">
    <text evidence="2">Belongs to the dpy-30 family.</text>
</comment>
<dbReference type="RefSeq" id="XP_038071874.1">
    <property type="nucleotide sequence ID" value="XM_038215946.1"/>
</dbReference>
<evidence type="ECO:0000256" key="3">
    <source>
        <dbReference type="ARBA" id="ARBA00022853"/>
    </source>
</evidence>
<dbReference type="GO" id="GO:0006325">
    <property type="term" value="P:chromatin organization"/>
    <property type="evidence" value="ECO:0007669"/>
    <property type="project" value="UniProtKB-KW"/>
</dbReference>
<dbReference type="PANTHER" id="PTHR23356:SF16">
    <property type="entry name" value="DPY30 DOMAIN CONTAINING 2"/>
    <property type="match status" value="1"/>
</dbReference>
<evidence type="ECO:0000256" key="8">
    <source>
        <dbReference type="SAM" id="MobiDB-lite"/>
    </source>
</evidence>
<dbReference type="AlphaFoldDB" id="A0A914B7D0"/>
<sequence>MRIFGSFLTKIWNLVMAEVEMTPQPVESNVGGNVENAPPKPESPHVEHGLTENIQKIISHEKVEVEKTKVDLESLTTRAYLDNTVVPILLQGMSALAKERPPNPIEYLAGYLLKNKDQFEGSS</sequence>
<reference evidence="10" key="1">
    <citation type="submission" date="2022-11" db="UniProtKB">
        <authorList>
            <consortium name="EnsemblMetazoa"/>
        </authorList>
    </citation>
    <scope>IDENTIFICATION</scope>
</reference>
<keyword evidence="4" id="KW-0805">Transcription regulation</keyword>
<dbReference type="Proteomes" id="UP000887568">
    <property type="component" value="Unplaced"/>
</dbReference>
<keyword evidence="5" id="KW-0804">Transcription</keyword>
<evidence type="ECO:0000256" key="4">
    <source>
        <dbReference type="ARBA" id="ARBA00023015"/>
    </source>
</evidence>
<feature type="region of interest" description="Disordered" evidence="8">
    <location>
        <begin position="26"/>
        <end position="47"/>
    </location>
</feature>
<keyword evidence="9" id="KW-0732">Signal</keyword>
<evidence type="ECO:0000256" key="1">
    <source>
        <dbReference type="ARBA" id="ARBA00004123"/>
    </source>
</evidence>
<dbReference type="FunFam" id="1.20.890.10:FF:000003">
    <property type="entry name" value="protein dpy-30 homolog"/>
    <property type="match status" value="1"/>
</dbReference>
<accession>A0A914B7D0</accession>
<dbReference type="OMA" id="LTCAYLD"/>
<evidence type="ECO:0000256" key="7">
    <source>
        <dbReference type="ARBA" id="ARBA00044172"/>
    </source>
</evidence>
<organism evidence="10 11">
    <name type="scientific">Patiria miniata</name>
    <name type="common">Bat star</name>
    <name type="synonym">Asterina miniata</name>
    <dbReference type="NCBI Taxonomy" id="46514"/>
    <lineage>
        <taxon>Eukaryota</taxon>
        <taxon>Metazoa</taxon>
        <taxon>Echinodermata</taxon>
        <taxon>Eleutherozoa</taxon>
        <taxon>Asterozoa</taxon>
        <taxon>Asteroidea</taxon>
        <taxon>Valvatacea</taxon>
        <taxon>Valvatida</taxon>
        <taxon>Asterinidae</taxon>
        <taxon>Patiria</taxon>
    </lineage>
</organism>
<evidence type="ECO:0000313" key="11">
    <source>
        <dbReference type="Proteomes" id="UP000887568"/>
    </source>
</evidence>
<dbReference type="PANTHER" id="PTHR23356">
    <property type="entry name" value="DPY30-RELATED"/>
    <property type="match status" value="1"/>
</dbReference>
<comment type="subcellular location">
    <subcellularLocation>
        <location evidence="1">Nucleus</location>
    </subcellularLocation>
</comment>
<evidence type="ECO:0000256" key="9">
    <source>
        <dbReference type="SAM" id="SignalP"/>
    </source>
</evidence>
<protein>
    <recommendedName>
        <fullName evidence="7">Protein dpy-30 homolog</fullName>
    </recommendedName>
</protein>
<dbReference type="GO" id="GO:0048188">
    <property type="term" value="C:Set1C/COMPASS complex"/>
    <property type="evidence" value="ECO:0007669"/>
    <property type="project" value="InterPro"/>
</dbReference>
<dbReference type="InterPro" id="IPR037856">
    <property type="entry name" value="Sdc1/DPY30"/>
</dbReference>
<evidence type="ECO:0000256" key="5">
    <source>
        <dbReference type="ARBA" id="ARBA00023163"/>
    </source>
</evidence>
<dbReference type="Pfam" id="PF05186">
    <property type="entry name" value="Dpy-30"/>
    <property type="match status" value="1"/>
</dbReference>
<dbReference type="InterPro" id="IPR007858">
    <property type="entry name" value="Dpy-30_motif"/>
</dbReference>
<dbReference type="OrthoDB" id="417678at2759"/>
<dbReference type="GeneID" id="119740594"/>
<feature type="chain" id="PRO_5037386968" description="Protein dpy-30 homolog" evidence="9">
    <location>
        <begin position="18"/>
        <end position="123"/>
    </location>
</feature>
<dbReference type="EnsemblMetazoa" id="XM_038215946.1">
    <property type="protein sequence ID" value="XP_038071874.1"/>
    <property type="gene ID" value="LOC119740594"/>
</dbReference>
<keyword evidence="3" id="KW-0156">Chromatin regulator</keyword>
<evidence type="ECO:0000256" key="2">
    <source>
        <dbReference type="ARBA" id="ARBA00010849"/>
    </source>
</evidence>
<keyword evidence="11" id="KW-1185">Reference proteome</keyword>
<dbReference type="CDD" id="cd22965">
    <property type="entry name" value="DD_DPY30_SDC1"/>
    <property type="match status" value="1"/>
</dbReference>
<evidence type="ECO:0000313" key="10">
    <source>
        <dbReference type="EnsemblMetazoa" id="XP_038071874.1"/>
    </source>
</evidence>